<dbReference type="Gene3D" id="2.60.120.290">
    <property type="entry name" value="Spermadhesin, CUB domain"/>
    <property type="match status" value="5"/>
</dbReference>
<feature type="region of interest" description="Disordered" evidence="27">
    <location>
        <begin position="323"/>
        <end position="434"/>
    </location>
</feature>
<dbReference type="EnsemblMetazoa" id="ACHR002223-RA">
    <property type="protein sequence ID" value="ACHR002223-PA"/>
    <property type="gene ID" value="ACHR002223"/>
</dbReference>
<evidence type="ECO:0000256" key="15">
    <source>
        <dbReference type="ARBA" id="ARBA00022860"/>
    </source>
</evidence>
<feature type="compositionally biased region" description="Polar residues" evidence="27">
    <location>
        <begin position="493"/>
        <end position="509"/>
    </location>
</feature>
<dbReference type="Gene3D" id="1.20.5.190">
    <property type="match status" value="5"/>
</dbReference>
<evidence type="ECO:0000256" key="23">
    <source>
        <dbReference type="PROSITE-ProRule" id="PRU00059"/>
    </source>
</evidence>
<keyword evidence="19 23" id="KW-1015">Disulfide bond</keyword>
<dbReference type="GO" id="GO:0000922">
    <property type="term" value="C:spindle pole"/>
    <property type="evidence" value="ECO:0007669"/>
    <property type="project" value="TreeGrafter"/>
</dbReference>
<dbReference type="SMART" id="SM00033">
    <property type="entry name" value="CH"/>
    <property type="match status" value="1"/>
</dbReference>
<dbReference type="GO" id="GO:0016485">
    <property type="term" value="P:protein processing"/>
    <property type="evidence" value="ECO:0007669"/>
    <property type="project" value="UniProtKB-ARBA"/>
</dbReference>
<evidence type="ECO:0000256" key="17">
    <source>
        <dbReference type="ARBA" id="ARBA00023054"/>
    </source>
</evidence>
<dbReference type="Pfam" id="PF14670">
    <property type="entry name" value="FXa_inhibition"/>
    <property type="match status" value="1"/>
</dbReference>
<feature type="binding site" evidence="25">
    <location>
        <position position="750"/>
    </location>
    <ligand>
        <name>Zn(2+)</name>
        <dbReference type="ChEBI" id="CHEBI:29105"/>
        <note>catalytic</note>
    </ligand>
</feature>
<dbReference type="GO" id="GO:0004222">
    <property type="term" value="F:metalloendopeptidase activity"/>
    <property type="evidence" value="ECO:0007669"/>
    <property type="project" value="UniProtKB-UniRule"/>
</dbReference>
<sequence>MSSFRASGPKTLPSFTLSHFLFLLPSVCVYVVAGGFMGDIAMPNVNYETEWQRQRMNKSLEQDIVKLKQEVYLEGLQVEEEGMTDMIRKKTKQRASTPLSGMTSANGVGGGGPYVRSGTSYESENSITDSSGGFMGDIAMPNVNYETEWQRQRMNKSLEQDIVKLKQEVYLEGLQVEEEGMTDMIRKKTKQRASTPLSGMTSANGVGGGPYVRSGTSYESENSITDSSGEPSVRATIIDNRDNIIVPRETKATDGGDGERSGEKKTATPNKKNATGTVRNIDHNRIQSDTKDIVIDSISDNIISNNHASSRKVALPFAVPTKPPTAAAGHTVRPNGHPAKVTGSNDTKATLGMTATREEPAEDREDVQLTSGTNGEQEEVGQGGKRRRHRRRRRQQQHPKPHDMDNAGDRTVKTTSDKTLPSDGGRTVNKNSYHSRLERLRVELGTVTYSVRDRNLRSSHHHHQQQSQPPHTPNKKRRRIGGESKQRNHKQDVITNNEQQKPTTNVNEGSRTESKRANVDIDRASLVVEKHGWPHEYDQQPSYHPRAQHQHQQHRHRPEHLYVQEHGTQYRTGTEQGVSGDNGINLHFRPDHKAPAGKAQDPPEPQHYLPVEDDDEAPRYNCISTESHIYYASEHDGHEHHRTVRAATAKKERIWDFGVIPYEIDGNFSGMHKALFRQAMRHWENYTCIKFVERNPIDHPNYIVFTERACGCCSFVGKRGNGPQAISIGKNCDKFGIVVHELGHVVGFWHEHTRPDRENHVVIEKNNIVVGQEYNFNKLTEDEVNSLGLPYDYDSIMHYARNTFSKGTYLDTIFPIEMPGRKRPEIGQRLRLSEGDIAQANLLYKCAKCGRTFQENSASFTSPTYYSTTPPTEPERCEWRITATHGERIVLNITDLDIYKSNSCRSDYLEIRDGYWHKSPILGKFCGSGKVNELIRSTGSRMLLTYTTTFRQASMRGFAANYEAICGGDMNLESGGRLESPNYPVDYLPNKECIWRITVPKDYQVALKFQSFEVENHDNCVYDYVEVRDGGSADSRLIGVFCGYKIPPDMKSTSNKLFVKFVSDGSVQKAGFSATFMKEVDECEHMDHGCEHECINTLGGYECACYIGYELHSDKKSCENACGGQLDTPNGTILSPSFPKEYPIMKECVWEIVALPQHKITLNFTHFDLEGNTFYQASECEYDYVAVLSKSPDGTLHKHGSYCGYNVPAPITSEWNILRVVFKSDKTIQKTGFAAVYFTDIDECAVNNGGCQQECKNTVGSYMCSCRNGYTLHDNGHDCKESGCKHEIFTPHGQILSPNYPDYYPPKKDCIWHFTTTPGHRIRLVFNVFDIEPHQECAYDHIVIYDGNSPDSHTLGRFCGAKIPHPISSSSNQMYMVFNTDTSVQRKGFFASHSTACGGRLKATEVKNHFYSHIKFGSGMYDNGADCEWTIVADSGQNVQLKFLSFELEEEKMCSYDYVEVYGGLDDESGPLHGKYCGNANPPEIISMHEALMVRFRSDDTVGFKGFSAAYVAIKSNDDVLTTDEEGSDSSDIIPFPGSLKTVFIKQGEDMDEEEEDDDIDYEVYPNRPTNTKVHIADLAHLQGTVSFSSVDVTCTPPRSVVKPRTNESREPTLVLLGPFTPKATVVFEGVPVGKSARRLLIVRNTNKTLVQVKLARVPDPDSGLSFEWTTADVEAGAEKTLEVVWNPQQLIVGKDVIVLIDNIGNRKDVQLILKTVEPKPAARKPAAKSFAVPKKLKLKSPSPPKVKLKRNVLPKKTKSSPGKPGWSVPTITVTPRMGTIASKVTTAMYGPGTGDGSFDLLDDYGSAYPIADSNQTTDKENLNPTSPHVNSSRLDAKKYLSPLSVNDSYVKVVESQPTPDCYLKSFGRRGLIDLSARKNLEISPKASSAEISTESNGLEKALQATTVLTPQDRNTPRFDPSCFSTVTKPLTVDKTFLKPLIASPTTEDSSLAQQQLGDNLQRHLTFSLENEQTAGQEPGTNQKENLPPEEQQEPVINKTHTVAYDSNPHLTSIAEEIVPELGITFERHDDRHDRRNGSVSDVSELLATMHTQKTFIVSTEESLRSASVENIVKNVTITIKDSVSRSSLPNLLDKSSSSSSSKSNHLEEDEGEKIFHEHEIRAQSSRFNLHEVGRFSDEMVVPSGRCKRSIESVSDGREEKPEPFEQTISPPKRRCRLTSSTSMITAHGVAHQQINKTVSEMSIRGTFRKPIGYKSTQSTRSVTMTSSRSLSLKRVAVPCSLPSKSEEKRVFLYDSDRHLKTLINPDPFAATTTCNPFLTVTMYLDERAFEQYERQMKKWLNALVTIPADLDTEPNKPLDVGKLFDEVKSKQLTLAPTKELISSKYYKNRLNHLRSAGIALYTSEELAMPLRKVAAQIEKQLLSLRTDRCLHLDLVLQRSILELLLCFNPLWLRLGLEVVFGEQIELQSNRDIVGLSTFIIHRLFRDRYLEARNPKAYSLSATYAEHMKKFTLRMVLFLLLFLDTAKRRKLIKHNPCLFVRNAPYKETKEILVRFASMLVAGIGDITKHLKRVGYTLSHKQSFLDEYNYAFENLAVDLRDGVRLTRVMEIILLRDDLSASLRVPPISRLQKIHNINLALGALEQAEYKIAGNVTAKDICDGHREQTMSLLWQIVYKFRAPKFNAAAIVLQRWWRMNWLKVTISRRIGEKRRLRQEEAARTIQAAVRGYCVRVWYEAYRRQKMRAIVTIQQFTRRYLAQKLAARRFGAIVRIQQWWRTVREMRQARERYLLYRKSAIVLQTSYRRYALGRKLLAAATAIGTIRAEAKHRHLQATIIQRSIKSYVIHRRLHATVNGMLVFIRRKQLQYRSAAKIQAYQRMRVVRKEYQRVRSATICIQRRWRECMEARQLRNRFLLMRSSAIRLQQEYRGWCQMRQDMRTYAHTRTLIMQVQRRWRGIIAMRKERTTYSTLRRVTINVQRRFRARKAMQLEVQRYQTLCKATVTVQQRFRANKAMKEQCKRYHTLRVATLCIQRRFRAQLSMRAARASYGKVRFAIVTIQSYYRATQAMRLERERFIKLRRCSIAVQSRLRAILAGRVAKQRYESIRKATLHIQRKWRATLEMRQVRNQYRNQRNAALTLQRSWRGVLLQRKFRHDYLLYRDTVTFLQRRYRALVQGRKVRREMELCRRAAITIQRRFRATLHMKRERHTFLCLRQTVLVVQHRFRANRACRMQSVQYAALKQSAITISHRWAATLQMRQQRADFVRLQSATIVLQRRYRAQRAMKKAVQQYRHVRAAIVLIQRKYRAQRSMEKCRGRFLNLKSASIVVQDFYRGYRNMKHERVAFMRLRETVISIQRRFRGKLLMRQTVVEYERKRRAAVTLQRWFRGHRAMVVARTRFTTLKHAATVIQARYRARRAMLHKMEEYGRIRSSIQTIQMHWRATICMRREHERYQQIRRAVRSIQIHYRAYRERLIDESNYRIYRSAVIVVQRRYREKLQTRCERQRFEQIRRTVRVLQTYGRGVLARRAFRALLTPEYLERKQQEKAALRIQAWWRGAYHRKRYQTMQMRKIAQQMVVSRTAARLDPTIRLSNVSRLCMRFLKTRFSSSEAIGILQRLERMSRLVPHLLVDDAVFLSVFCYNTMAQAIRSEVDKILIEICARIILNLARFKGTKEQAFQEDGLVTVSQMLLRWCDKDCGIFSTLCTLLWVLAHDNKKKNAIRRYMISKDAIYMLRETKKLVQRKEKMRKNVQRPVGCLVAPNPQLMRTVPSLKPDFGVNRSKPYVFYSSVFGFDRVLQMLEVDLS</sequence>
<dbReference type="PROSITE" id="PS01187">
    <property type="entry name" value="EGF_CA"/>
    <property type="match status" value="2"/>
</dbReference>
<feature type="disulfide bond" evidence="25">
    <location>
        <begin position="710"/>
        <end position="732"/>
    </location>
</feature>
<dbReference type="SUPFAM" id="SSF47576">
    <property type="entry name" value="Calponin-homology domain, CH-domain"/>
    <property type="match status" value="1"/>
</dbReference>
<feature type="domain" description="CUB" evidence="29">
    <location>
        <begin position="966"/>
        <end position="1079"/>
    </location>
</feature>
<feature type="region of interest" description="Disordered" evidence="27">
    <location>
        <begin position="1812"/>
        <end position="1833"/>
    </location>
</feature>
<evidence type="ECO:0000256" key="27">
    <source>
        <dbReference type="SAM" id="MobiDB-lite"/>
    </source>
</evidence>
<dbReference type="InterPro" id="IPR001506">
    <property type="entry name" value="Peptidase_M12A"/>
</dbReference>
<dbReference type="PROSITE" id="PS50096">
    <property type="entry name" value="IQ"/>
    <property type="match status" value="6"/>
</dbReference>
<evidence type="ECO:0000313" key="34">
    <source>
        <dbReference type="Proteomes" id="UP000075881"/>
    </source>
</evidence>
<feature type="domain" description="Calponin-homology (CH)" evidence="30">
    <location>
        <begin position="2506"/>
        <end position="2638"/>
    </location>
</feature>
<dbReference type="CDD" id="cd00041">
    <property type="entry name" value="CUB"/>
    <property type="match status" value="5"/>
</dbReference>
<evidence type="ECO:0000256" key="14">
    <source>
        <dbReference type="ARBA" id="ARBA00022833"/>
    </source>
</evidence>
<dbReference type="GO" id="GO:0032927">
    <property type="term" value="P:positive regulation of activin receptor signaling pathway"/>
    <property type="evidence" value="ECO:0007669"/>
    <property type="project" value="UniProtKB-ARBA"/>
</dbReference>
<feature type="region of interest" description="Disordered" evidence="27">
    <location>
        <begin position="2088"/>
        <end position="2111"/>
    </location>
</feature>
<feature type="domain" description="CUB" evidence="29">
    <location>
        <begin position="849"/>
        <end position="965"/>
    </location>
</feature>
<feature type="region of interest" description="Disordered" evidence="27">
    <location>
        <begin position="91"/>
        <end position="111"/>
    </location>
</feature>
<evidence type="ECO:0000256" key="5">
    <source>
        <dbReference type="ARBA" id="ARBA00022536"/>
    </source>
</evidence>
<reference evidence="33" key="2">
    <citation type="submission" date="2020-05" db="UniProtKB">
        <authorList>
            <consortium name="EnsemblMetazoa"/>
        </authorList>
    </citation>
    <scope>IDENTIFICATION</scope>
    <source>
        <strain evidence="33">ACHKN1017</strain>
    </source>
</reference>
<evidence type="ECO:0000259" key="32">
    <source>
        <dbReference type="PROSITE" id="PS51864"/>
    </source>
</evidence>
<dbReference type="InterPro" id="IPR000152">
    <property type="entry name" value="EGF-type_Asp/Asn_hydroxyl_site"/>
</dbReference>
<dbReference type="GO" id="GO:0000278">
    <property type="term" value="P:mitotic cell cycle"/>
    <property type="evidence" value="ECO:0007669"/>
    <property type="project" value="TreeGrafter"/>
</dbReference>
<feature type="disulfide bond" evidence="25">
    <location>
        <begin position="712"/>
        <end position="713"/>
    </location>
</feature>
<keyword evidence="11" id="KW-0677">Repeat</keyword>
<proteinExistence type="predicted"/>
<dbReference type="PANTHER" id="PTHR22706">
    <property type="entry name" value="ASSEMBLY FACTOR FOR SPINDLE MICROTUBULES"/>
    <property type="match status" value="1"/>
</dbReference>
<feature type="compositionally biased region" description="Basic residues" evidence="27">
    <location>
        <begin position="546"/>
        <end position="557"/>
    </location>
</feature>
<keyword evidence="34" id="KW-1185">Reference proteome</keyword>
<dbReference type="Pfam" id="PF00612">
    <property type="entry name" value="IQ"/>
    <property type="match status" value="4"/>
</dbReference>
<feature type="region of interest" description="Disordered" evidence="27">
    <location>
        <begin position="535"/>
        <end position="557"/>
    </location>
</feature>
<feature type="compositionally biased region" description="Low complexity" evidence="27">
    <location>
        <begin position="2095"/>
        <end position="2104"/>
    </location>
</feature>
<feature type="compositionally biased region" description="Polar residues" evidence="27">
    <location>
        <begin position="1813"/>
        <end position="1833"/>
    </location>
</feature>
<feature type="region of interest" description="Disordered" evidence="27">
    <location>
        <begin position="1973"/>
        <end position="1992"/>
    </location>
</feature>
<evidence type="ECO:0000259" key="29">
    <source>
        <dbReference type="PROSITE" id="PS01180"/>
    </source>
</evidence>
<feature type="domain" description="EGF-like" evidence="31">
    <location>
        <begin position="1240"/>
        <end position="1280"/>
    </location>
</feature>
<dbReference type="GO" id="GO:0030182">
    <property type="term" value="P:neuron differentiation"/>
    <property type="evidence" value="ECO:0007669"/>
    <property type="project" value="UniProtKB-ARBA"/>
</dbReference>
<dbReference type="InterPro" id="IPR000048">
    <property type="entry name" value="IQ_motif_EF-hand-BS"/>
</dbReference>
<dbReference type="VEuPathDB" id="VectorBase:ACHR002223"/>
<dbReference type="PRINTS" id="PR00480">
    <property type="entry name" value="ASTACIN"/>
</dbReference>
<dbReference type="InterPro" id="IPR031549">
    <property type="entry name" value="ASH"/>
</dbReference>
<evidence type="ECO:0000256" key="18">
    <source>
        <dbReference type="ARBA" id="ARBA00023145"/>
    </source>
</evidence>
<dbReference type="PROSITE" id="PS01186">
    <property type="entry name" value="EGF_2"/>
    <property type="match status" value="2"/>
</dbReference>
<keyword evidence="16 25" id="KW-0482">Metalloprotease</keyword>
<dbReference type="FunFam" id="2.60.120.290:FF:000013">
    <property type="entry name" value="Membrane frizzled-related protein"/>
    <property type="match status" value="1"/>
</dbReference>
<evidence type="ECO:0000256" key="26">
    <source>
        <dbReference type="RuleBase" id="RU361183"/>
    </source>
</evidence>
<dbReference type="InterPro" id="IPR035914">
    <property type="entry name" value="Sperma_CUB_dom_sf"/>
</dbReference>
<feature type="compositionally biased region" description="Basic and acidic residues" evidence="27">
    <location>
        <begin position="400"/>
        <end position="416"/>
    </location>
</feature>
<feature type="domain" description="CUB" evidence="29">
    <location>
        <begin position="1122"/>
        <end position="1240"/>
    </location>
</feature>
<dbReference type="FunFam" id="3.40.390.10:FF:000004">
    <property type="entry name" value="Metalloendopeptidase"/>
    <property type="match status" value="1"/>
</dbReference>
<dbReference type="GO" id="GO:0005737">
    <property type="term" value="C:cytoplasm"/>
    <property type="evidence" value="ECO:0007669"/>
    <property type="project" value="UniProtKB-SubCell"/>
</dbReference>
<feature type="domain" description="Peptidase M12A" evidence="32">
    <location>
        <begin position="646"/>
        <end position="847"/>
    </location>
</feature>
<keyword evidence="20" id="KW-0325">Glycoprotein</keyword>
<evidence type="ECO:0000256" key="16">
    <source>
        <dbReference type="ARBA" id="ARBA00023049"/>
    </source>
</evidence>
<name>A0A182JUP1_9DIPT</name>
<dbReference type="InterPro" id="IPR000742">
    <property type="entry name" value="EGF"/>
</dbReference>
<comment type="cofactor">
    <cofactor evidence="25 26">
        <name>Zn(2+)</name>
        <dbReference type="ChEBI" id="CHEBI:29105"/>
    </cofactor>
    <text evidence="25 26">Binds 1 zinc ion per subunit.</text>
</comment>
<evidence type="ECO:0000259" key="31">
    <source>
        <dbReference type="PROSITE" id="PS50026"/>
    </source>
</evidence>
<feature type="compositionally biased region" description="Basic and acidic residues" evidence="27">
    <location>
        <begin position="480"/>
        <end position="492"/>
    </location>
</feature>
<evidence type="ECO:0000256" key="11">
    <source>
        <dbReference type="ARBA" id="ARBA00022737"/>
    </source>
</evidence>
<dbReference type="Gene3D" id="1.10.418.10">
    <property type="entry name" value="Calponin-like domain"/>
    <property type="match status" value="1"/>
</dbReference>
<dbReference type="SMART" id="SM00015">
    <property type="entry name" value="IQ"/>
    <property type="match status" value="19"/>
</dbReference>
<dbReference type="PANTHER" id="PTHR22706:SF1">
    <property type="entry name" value="ASSEMBLY FACTOR FOR SPINDLE MICROTUBULES"/>
    <property type="match status" value="1"/>
</dbReference>
<evidence type="ECO:0000256" key="3">
    <source>
        <dbReference type="ARBA" id="ARBA00022473"/>
    </source>
</evidence>
<dbReference type="PROSITE" id="PS01180">
    <property type="entry name" value="CUB"/>
    <property type="match status" value="5"/>
</dbReference>
<evidence type="ECO:0000256" key="1">
    <source>
        <dbReference type="ARBA" id="ARBA00004123"/>
    </source>
</evidence>
<feature type="disulfide bond" evidence="23">
    <location>
        <begin position="966"/>
        <end position="993"/>
    </location>
</feature>
<dbReference type="Gene3D" id="3.40.390.10">
    <property type="entry name" value="Collagenase (Catalytic Domain)"/>
    <property type="match status" value="1"/>
</dbReference>
<evidence type="ECO:0000256" key="22">
    <source>
        <dbReference type="ARBA" id="ARBA00023306"/>
    </source>
</evidence>
<evidence type="ECO:0000256" key="21">
    <source>
        <dbReference type="ARBA" id="ARBA00023242"/>
    </source>
</evidence>
<dbReference type="PROSITE" id="PS50021">
    <property type="entry name" value="CH"/>
    <property type="match status" value="1"/>
</dbReference>
<dbReference type="Pfam" id="PF00307">
    <property type="entry name" value="CH"/>
    <property type="match status" value="1"/>
</dbReference>
<feature type="binding site" evidence="25">
    <location>
        <position position="744"/>
    </location>
    <ligand>
        <name>Zn(2+)</name>
        <dbReference type="ChEBI" id="CHEBI:29105"/>
        <note>catalytic</note>
    </ligand>
</feature>
<feature type="domain" description="CUB" evidence="29">
    <location>
        <begin position="1284"/>
        <end position="1396"/>
    </location>
</feature>
<keyword evidence="28" id="KW-0472">Membrane</keyword>
<dbReference type="CDD" id="cd21223">
    <property type="entry name" value="CH_ASPM_rpt1"/>
    <property type="match status" value="1"/>
</dbReference>
<feature type="compositionally biased region" description="Low complexity" evidence="27">
    <location>
        <begin position="267"/>
        <end position="277"/>
    </location>
</feature>
<dbReference type="SUPFAM" id="SSF55486">
    <property type="entry name" value="Metalloproteases ('zincins'), catalytic domain"/>
    <property type="match status" value="1"/>
</dbReference>
<dbReference type="InterPro" id="IPR001881">
    <property type="entry name" value="EGF-like_Ca-bd_dom"/>
</dbReference>
<evidence type="ECO:0000256" key="9">
    <source>
        <dbReference type="ARBA" id="ARBA00022723"/>
    </source>
</evidence>
<dbReference type="SMART" id="SM00181">
    <property type="entry name" value="EGF"/>
    <property type="match status" value="2"/>
</dbReference>
<organism evidence="33 34">
    <name type="scientific">Anopheles christyi</name>
    <dbReference type="NCBI Taxonomy" id="43041"/>
    <lineage>
        <taxon>Eukaryota</taxon>
        <taxon>Metazoa</taxon>
        <taxon>Ecdysozoa</taxon>
        <taxon>Arthropoda</taxon>
        <taxon>Hexapoda</taxon>
        <taxon>Insecta</taxon>
        <taxon>Pterygota</taxon>
        <taxon>Neoptera</taxon>
        <taxon>Endopterygota</taxon>
        <taxon>Diptera</taxon>
        <taxon>Nematocera</taxon>
        <taxon>Culicoidea</taxon>
        <taxon>Culicidae</taxon>
        <taxon>Anophelinae</taxon>
        <taxon>Anopheles</taxon>
    </lineage>
</organism>
<dbReference type="Pfam" id="PF01400">
    <property type="entry name" value="Astacin"/>
    <property type="match status" value="1"/>
</dbReference>
<dbReference type="FunFam" id="1.10.418.10:FF:000051">
    <property type="entry name" value="Abnormal spindle-like microcephaly-associated protein homolog"/>
    <property type="match status" value="1"/>
</dbReference>
<keyword evidence="7" id="KW-0132">Cell division</keyword>
<keyword evidence="21" id="KW-0539">Nucleus</keyword>
<dbReference type="GO" id="GO:0005634">
    <property type="term" value="C:nucleus"/>
    <property type="evidence" value="ECO:0007669"/>
    <property type="project" value="UniProtKB-SubCell"/>
</dbReference>
<dbReference type="GO" id="GO:0005509">
    <property type="term" value="F:calcium ion binding"/>
    <property type="evidence" value="ECO:0007669"/>
    <property type="project" value="InterPro"/>
</dbReference>
<keyword evidence="17" id="KW-0175">Coiled coil</keyword>
<dbReference type="InterPro" id="IPR006026">
    <property type="entry name" value="Peptidase_Metallo"/>
</dbReference>
<dbReference type="GO" id="GO:0008586">
    <property type="term" value="P:imaginal disc-derived wing vein morphogenesis"/>
    <property type="evidence" value="ECO:0007669"/>
    <property type="project" value="UniProtKB-ARBA"/>
</dbReference>
<dbReference type="Pfam" id="PF07645">
    <property type="entry name" value="EGF_CA"/>
    <property type="match status" value="1"/>
</dbReference>
<feature type="compositionally biased region" description="Polar residues" evidence="27">
    <location>
        <begin position="1973"/>
        <end position="1985"/>
    </location>
</feature>
<dbReference type="InterPro" id="IPR018097">
    <property type="entry name" value="EGF_Ca-bd_CS"/>
</dbReference>
<feature type="compositionally biased region" description="Basic residues" evidence="27">
    <location>
        <begin position="384"/>
        <end position="399"/>
    </location>
</feature>
<keyword evidence="9 25" id="KW-0479">Metal-binding</keyword>
<keyword evidence="8 25" id="KW-0645">Protease</keyword>
<keyword evidence="4" id="KW-0963">Cytoplasm</keyword>
<accession>A0A182JUP1</accession>
<keyword evidence="18" id="KW-0865">Zymogen</keyword>
<dbReference type="GO" id="GO:0005615">
    <property type="term" value="C:extracellular space"/>
    <property type="evidence" value="ECO:0007669"/>
    <property type="project" value="UniProtKB-ARBA"/>
</dbReference>
<evidence type="ECO:0000313" key="33">
    <source>
        <dbReference type="EnsemblMetazoa" id="ACHR002223-PA"/>
    </source>
</evidence>
<dbReference type="FunFam" id="2.60.120.290:FF:000005">
    <property type="entry name" value="Procollagen C-endopeptidase enhancer 1"/>
    <property type="match status" value="2"/>
</dbReference>
<dbReference type="InterPro" id="IPR024079">
    <property type="entry name" value="MetalloPept_cat_dom_sf"/>
</dbReference>
<dbReference type="Pfam" id="PF15780">
    <property type="entry name" value="ASH"/>
    <property type="match status" value="1"/>
</dbReference>
<dbReference type="SUPFAM" id="SSF57196">
    <property type="entry name" value="EGF/Laminin"/>
    <property type="match status" value="2"/>
</dbReference>
<protein>
    <recommendedName>
        <fullName evidence="26">Metalloendopeptidase</fullName>
        <ecNumber evidence="26">3.4.24.-</ecNumber>
    </recommendedName>
</protein>
<feature type="region of interest" description="Disordered" evidence="27">
    <location>
        <begin position="246"/>
        <end position="277"/>
    </location>
</feature>
<feature type="region of interest" description="Disordered" evidence="27">
    <location>
        <begin position="2151"/>
        <end position="2171"/>
    </location>
</feature>
<feature type="compositionally biased region" description="Basic and acidic residues" evidence="27">
    <location>
        <begin position="248"/>
        <end position="266"/>
    </location>
</feature>
<dbReference type="SMART" id="SM00042">
    <property type="entry name" value="CUB"/>
    <property type="match status" value="5"/>
</dbReference>
<feature type="region of interest" description="Disordered" evidence="27">
    <location>
        <begin position="189"/>
        <end position="209"/>
    </location>
</feature>
<dbReference type="Gene3D" id="2.10.25.10">
    <property type="entry name" value="Laminin"/>
    <property type="match status" value="2"/>
</dbReference>
<dbReference type="Proteomes" id="UP000075881">
    <property type="component" value="Unassembled WGS sequence"/>
</dbReference>
<dbReference type="PROSITE" id="PS00010">
    <property type="entry name" value="ASX_HYDROXYL"/>
    <property type="match status" value="2"/>
</dbReference>
<evidence type="ECO:0000256" key="24">
    <source>
        <dbReference type="PROSITE-ProRule" id="PRU00076"/>
    </source>
</evidence>
<evidence type="ECO:0000256" key="28">
    <source>
        <dbReference type="SAM" id="Phobius"/>
    </source>
</evidence>
<dbReference type="PROSITE" id="PS50026">
    <property type="entry name" value="EGF_3"/>
    <property type="match status" value="2"/>
</dbReference>
<dbReference type="CDD" id="cd04281">
    <property type="entry name" value="ZnMc_BMP1_TLD"/>
    <property type="match status" value="1"/>
</dbReference>
<dbReference type="FunFam" id="2.60.120.290:FF:000004">
    <property type="entry name" value="Metalloendopeptidase"/>
    <property type="match status" value="1"/>
</dbReference>
<dbReference type="SMART" id="SM00179">
    <property type="entry name" value="EGF_CA"/>
    <property type="match status" value="2"/>
</dbReference>
<dbReference type="GO" id="GO:0030513">
    <property type="term" value="P:positive regulation of BMP signaling pathway"/>
    <property type="evidence" value="ECO:0007669"/>
    <property type="project" value="UniProtKB-ARBA"/>
</dbReference>
<evidence type="ECO:0000256" key="2">
    <source>
        <dbReference type="ARBA" id="ARBA00004496"/>
    </source>
</evidence>
<evidence type="ECO:0000256" key="12">
    <source>
        <dbReference type="ARBA" id="ARBA00022776"/>
    </source>
</evidence>
<evidence type="ECO:0000259" key="30">
    <source>
        <dbReference type="PROSITE" id="PS50021"/>
    </source>
</evidence>
<dbReference type="FunFam" id="2.10.25.10:FF:000240">
    <property type="entry name" value="Vitamin K-dependent protein S"/>
    <property type="match status" value="1"/>
</dbReference>
<dbReference type="GO" id="GO:0005516">
    <property type="term" value="F:calmodulin binding"/>
    <property type="evidence" value="ECO:0007669"/>
    <property type="project" value="UniProtKB-KW"/>
</dbReference>
<dbReference type="PROSITE" id="PS51864">
    <property type="entry name" value="ASTACIN"/>
    <property type="match status" value="1"/>
</dbReference>
<feature type="region of interest" description="Disordered" evidence="27">
    <location>
        <begin position="572"/>
        <end position="612"/>
    </location>
</feature>
<feature type="compositionally biased region" description="Basic and acidic residues" evidence="27">
    <location>
        <begin position="510"/>
        <end position="521"/>
    </location>
</feature>
<keyword evidence="28" id="KW-0812">Transmembrane</keyword>
<dbReference type="InterPro" id="IPR000859">
    <property type="entry name" value="CUB_dom"/>
</dbReference>
<feature type="domain" description="EGF-like" evidence="31">
    <location>
        <begin position="1079"/>
        <end position="1119"/>
    </location>
</feature>
<feature type="compositionally biased region" description="Basic and acidic residues" evidence="27">
    <location>
        <begin position="2151"/>
        <end position="2164"/>
    </location>
</feature>
<dbReference type="GO" id="GO:0051301">
    <property type="term" value="P:cell division"/>
    <property type="evidence" value="ECO:0007669"/>
    <property type="project" value="UniProtKB-KW"/>
</dbReference>
<dbReference type="InterPro" id="IPR051185">
    <property type="entry name" value="ASPM"/>
</dbReference>
<keyword evidence="28" id="KW-1133">Transmembrane helix</keyword>
<dbReference type="GO" id="GO:0008270">
    <property type="term" value="F:zinc ion binding"/>
    <property type="evidence" value="ECO:0007669"/>
    <property type="project" value="UniProtKB-UniRule"/>
</dbReference>
<keyword evidence="6" id="KW-0597">Phosphoprotein</keyword>
<evidence type="ECO:0000256" key="7">
    <source>
        <dbReference type="ARBA" id="ARBA00022618"/>
    </source>
</evidence>
<keyword evidence="12" id="KW-0498">Mitosis</keyword>
<evidence type="ECO:0000256" key="4">
    <source>
        <dbReference type="ARBA" id="ARBA00022490"/>
    </source>
</evidence>
<evidence type="ECO:0000256" key="8">
    <source>
        <dbReference type="ARBA" id="ARBA00022670"/>
    </source>
</evidence>
<dbReference type="Pfam" id="PF00431">
    <property type="entry name" value="CUB"/>
    <property type="match status" value="5"/>
</dbReference>
<evidence type="ECO:0000256" key="10">
    <source>
        <dbReference type="ARBA" id="ARBA00022729"/>
    </source>
</evidence>
<feature type="active site" evidence="25">
    <location>
        <position position="741"/>
    </location>
</feature>
<dbReference type="CDD" id="cd00054">
    <property type="entry name" value="EGF_CA"/>
    <property type="match status" value="2"/>
</dbReference>
<keyword evidence="13 25" id="KW-0378">Hydrolase</keyword>
<dbReference type="InterPro" id="IPR049883">
    <property type="entry name" value="NOTCH1_EGF-like"/>
</dbReference>
<dbReference type="STRING" id="43041.A0A182JUP1"/>
<keyword evidence="10" id="KW-0732">Signal</keyword>
<keyword evidence="5 24" id="KW-0245">EGF-like domain</keyword>
<dbReference type="EC" id="3.4.24.-" evidence="26"/>
<feature type="compositionally biased region" description="Polar residues" evidence="27">
    <location>
        <begin position="192"/>
        <end position="204"/>
    </location>
</feature>
<evidence type="ECO:0000256" key="6">
    <source>
        <dbReference type="ARBA" id="ARBA00022553"/>
    </source>
</evidence>
<feature type="binding site" evidence="25">
    <location>
        <position position="740"/>
    </location>
    <ligand>
        <name>Zn(2+)</name>
        <dbReference type="ChEBI" id="CHEBI:29105"/>
        <note>catalytic</note>
    </ligand>
</feature>
<feature type="compositionally biased region" description="Polar residues" evidence="27">
    <location>
        <begin position="94"/>
        <end position="106"/>
    </location>
</feature>
<feature type="transmembrane region" description="Helical" evidence="28">
    <location>
        <begin position="20"/>
        <end position="38"/>
    </location>
</feature>
<dbReference type="SMART" id="SM00235">
    <property type="entry name" value="ZnMc"/>
    <property type="match status" value="1"/>
</dbReference>
<evidence type="ECO:0000256" key="25">
    <source>
        <dbReference type="PROSITE-ProRule" id="PRU01211"/>
    </source>
</evidence>
<feature type="region of interest" description="Disordered" evidence="27">
    <location>
        <begin position="456"/>
        <end position="521"/>
    </location>
</feature>
<evidence type="ECO:0000256" key="20">
    <source>
        <dbReference type="ARBA" id="ARBA00023180"/>
    </source>
</evidence>
<dbReference type="InterPro" id="IPR036872">
    <property type="entry name" value="CH_dom_sf"/>
</dbReference>
<keyword evidence="22" id="KW-0131">Cell cycle</keyword>
<dbReference type="InterPro" id="IPR034036">
    <property type="entry name" value="ZnMP_TLD/BMP1"/>
</dbReference>
<dbReference type="InterPro" id="IPR001715">
    <property type="entry name" value="CH_dom"/>
</dbReference>
<keyword evidence="14 25" id="KW-0862">Zinc</keyword>
<keyword evidence="3" id="KW-0217">Developmental protein</keyword>
<reference evidence="34" key="1">
    <citation type="submission" date="2013-03" db="EMBL/GenBank/DDBJ databases">
        <title>The Genome Sequence of Anopheles christyi ACHKN1017.</title>
        <authorList>
            <consortium name="The Broad Institute Genomics Platform"/>
            <person name="Neafsey D.E."/>
            <person name="Besansky N."/>
            <person name="Walker B."/>
            <person name="Young S.K."/>
            <person name="Zeng Q."/>
            <person name="Gargeya S."/>
            <person name="Fitzgerald M."/>
            <person name="Haas B."/>
            <person name="Abouelleil A."/>
            <person name="Allen A.W."/>
            <person name="Alvarado L."/>
            <person name="Arachchi H.M."/>
            <person name="Berlin A.M."/>
            <person name="Chapman S.B."/>
            <person name="Gainer-Dewar J."/>
            <person name="Goldberg J."/>
            <person name="Griggs A."/>
            <person name="Gujja S."/>
            <person name="Hansen M."/>
            <person name="Howarth C."/>
            <person name="Imamovic A."/>
            <person name="Ireland A."/>
            <person name="Larimer J."/>
            <person name="McCowan C."/>
            <person name="Murphy C."/>
            <person name="Pearson M."/>
            <person name="Poon T.W."/>
            <person name="Priest M."/>
            <person name="Roberts A."/>
            <person name="Saif S."/>
            <person name="Shea T."/>
            <person name="Sisk P."/>
            <person name="Sykes S."/>
            <person name="Wortman J."/>
            <person name="Nusbaum C."/>
            <person name="Birren B."/>
        </authorList>
    </citation>
    <scope>NUCLEOTIDE SEQUENCE [LARGE SCALE GENOMIC DNA]</scope>
    <source>
        <strain evidence="34">ACHKN1017</strain>
    </source>
</reference>
<dbReference type="GO" id="GO:0007051">
    <property type="term" value="P:spindle organization"/>
    <property type="evidence" value="ECO:0007669"/>
    <property type="project" value="UniProtKB-ARBA"/>
</dbReference>
<evidence type="ECO:0000256" key="19">
    <source>
        <dbReference type="ARBA" id="ARBA00023157"/>
    </source>
</evidence>
<dbReference type="FunFam" id="2.60.120.290:FF:000052">
    <property type="entry name" value="Metalloendopeptidase"/>
    <property type="match status" value="1"/>
</dbReference>
<feature type="domain" description="CUB" evidence="29">
    <location>
        <begin position="1397"/>
        <end position="1514"/>
    </location>
</feature>
<keyword evidence="15" id="KW-0112">Calmodulin-binding</keyword>
<evidence type="ECO:0000256" key="13">
    <source>
        <dbReference type="ARBA" id="ARBA00022801"/>
    </source>
</evidence>
<dbReference type="SUPFAM" id="SSF49854">
    <property type="entry name" value="Spermadhesin, CUB domain"/>
    <property type="match status" value="5"/>
</dbReference>
<comment type="caution">
    <text evidence="24">Lacks conserved residue(s) required for the propagation of feature annotation.</text>
</comment>
<dbReference type="GO" id="GO:0051295">
    <property type="term" value="P:establishment of meiotic spindle localization"/>
    <property type="evidence" value="ECO:0007669"/>
    <property type="project" value="TreeGrafter"/>
</dbReference>
<dbReference type="GO" id="GO:0048468">
    <property type="term" value="P:cell development"/>
    <property type="evidence" value="ECO:0007669"/>
    <property type="project" value="UniProtKB-ARBA"/>
</dbReference>
<comment type="subcellular location">
    <subcellularLocation>
        <location evidence="2">Cytoplasm</location>
    </subcellularLocation>
    <subcellularLocation>
        <location evidence="1">Nucleus</location>
    </subcellularLocation>
</comment>